<protein>
    <recommendedName>
        <fullName evidence="3">HNH endonuclease</fullName>
    </recommendedName>
</protein>
<reference evidence="1" key="1">
    <citation type="submission" date="2022-09" db="EMBL/GenBank/DDBJ databases">
        <title>Tahibacter sp. nov., isolated from a fresh water.</title>
        <authorList>
            <person name="Baek J.H."/>
            <person name="Lee J.K."/>
            <person name="Kim J.M."/>
            <person name="Jeon C.O."/>
        </authorList>
    </citation>
    <scope>NUCLEOTIDE SEQUENCE</scope>
    <source>
        <strain evidence="1">W38</strain>
    </source>
</reference>
<gene>
    <name evidence="1" type="ORF">N4264_10790</name>
</gene>
<dbReference type="EMBL" id="CP104694">
    <property type="protein sequence ID" value="UXI70085.1"/>
    <property type="molecule type" value="Genomic_DNA"/>
</dbReference>
<dbReference type="Proteomes" id="UP001064632">
    <property type="component" value="Chromosome"/>
</dbReference>
<dbReference type="PANTHER" id="PTHR37827:SF1">
    <property type="entry name" value="HNH DOMAIN-CONTAINING PROTEIN"/>
    <property type="match status" value="1"/>
</dbReference>
<name>A0ABY6BM02_9GAMM</name>
<proteinExistence type="predicted"/>
<organism evidence="1 2">
    <name type="scientific">Tahibacter amnicola</name>
    <dbReference type="NCBI Taxonomy" id="2976241"/>
    <lineage>
        <taxon>Bacteria</taxon>
        <taxon>Pseudomonadati</taxon>
        <taxon>Pseudomonadota</taxon>
        <taxon>Gammaproteobacteria</taxon>
        <taxon>Lysobacterales</taxon>
        <taxon>Rhodanobacteraceae</taxon>
        <taxon>Tahibacter</taxon>
    </lineage>
</organism>
<dbReference type="PANTHER" id="PTHR37827">
    <property type="entry name" value="TUDOR DOMAIN-CONTAINING PROTEIN"/>
    <property type="match status" value="1"/>
</dbReference>
<evidence type="ECO:0000313" key="2">
    <source>
        <dbReference type="Proteomes" id="UP001064632"/>
    </source>
</evidence>
<evidence type="ECO:0000313" key="1">
    <source>
        <dbReference type="EMBL" id="UXI70085.1"/>
    </source>
</evidence>
<sequence length="68" mass="8008">MKGGRVTQELHRICHRQIHALFSETELARTYNSAEALLEHPDVQSFVRWVRSKPDDFTDSAKRSNRRK</sequence>
<keyword evidence="2" id="KW-1185">Reference proteome</keyword>
<dbReference type="RefSeq" id="WP_261697036.1">
    <property type="nucleotide sequence ID" value="NZ_CP104694.1"/>
</dbReference>
<accession>A0ABY6BM02</accession>
<evidence type="ECO:0008006" key="3">
    <source>
        <dbReference type="Google" id="ProtNLM"/>
    </source>
</evidence>